<evidence type="ECO:0000313" key="4">
    <source>
        <dbReference type="Proteomes" id="UP000789572"/>
    </source>
</evidence>
<accession>A0A9N9BB26</accession>
<feature type="DNA-binding region" description="HMG box" evidence="1">
    <location>
        <begin position="70"/>
        <end position="136"/>
    </location>
</feature>
<dbReference type="EMBL" id="CAJVPJ010000819">
    <property type="protein sequence ID" value="CAG8558615.1"/>
    <property type="molecule type" value="Genomic_DNA"/>
</dbReference>
<gene>
    <name evidence="3" type="ORF">POCULU_LOCUS5395</name>
</gene>
<dbReference type="Gene3D" id="1.10.30.10">
    <property type="entry name" value="High mobility group box domain"/>
    <property type="match status" value="1"/>
</dbReference>
<dbReference type="SUPFAM" id="SSF47095">
    <property type="entry name" value="HMG-box"/>
    <property type="match status" value="1"/>
</dbReference>
<dbReference type="InterPro" id="IPR036910">
    <property type="entry name" value="HMG_box_dom_sf"/>
</dbReference>
<sequence length="136" mass="15838">MSIFRSIKPDQNHFPSPIIPPTLSISDFIDTLTPRENNLIFNPPYDLQTSLEDLLCSTRYQQLIRTKRKPPRPANAWILFRKNFANEYRIQNLGKCTMQKISKLAKDKWDIQSDAVKDYFATLAKLALLQHKATYP</sequence>
<keyword evidence="1" id="KW-0539">Nucleus</keyword>
<dbReference type="GO" id="GO:0003677">
    <property type="term" value="F:DNA binding"/>
    <property type="evidence" value="ECO:0007669"/>
    <property type="project" value="UniProtKB-UniRule"/>
</dbReference>
<comment type="caution">
    <text evidence="3">The sequence shown here is derived from an EMBL/GenBank/DDBJ whole genome shotgun (WGS) entry which is preliminary data.</text>
</comment>
<dbReference type="PROSITE" id="PS50118">
    <property type="entry name" value="HMG_BOX_2"/>
    <property type="match status" value="1"/>
</dbReference>
<keyword evidence="4" id="KW-1185">Reference proteome</keyword>
<evidence type="ECO:0000259" key="2">
    <source>
        <dbReference type="PROSITE" id="PS50118"/>
    </source>
</evidence>
<dbReference type="InterPro" id="IPR009071">
    <property type="entry name" value="HMG_box_dom"/>
</dbReference>
<dbReference type="AlphaFoldDB" id="A0A9N9BB26"/>
<dbReference type="OrthoDB" id="6247875at2759"/>
<reference evidence="3" key="1">
    <citation type="submission" date="2021-06" db="EMBL/GenBank/DDBJ databases">
        <authorList>
            <person name="Kallberg Y."/>
            <person name="Tangrot J."/>
            <person name="Rosling A."/>
        </authorList>
    </citation>
    <scope>NUCLEOTIDE SEQUENCE</scope>
    <source>
        <strain evidence="3">IA702</strain>
    </source>
</reference>
<feature type="domain" description="HMG box" evidence="2">
    <location>
        <begin position="70"/>
        <end position="136"/>
    </location>
</feature>
<dbReference type="Proteomes" id="UP000789572">
    <property type="component" value="Unassembled WGS sequence"/>
</dbReference>
<proteinExistence type="predicted"/>
<keyword evidence="1" id="KW-0238">DNA-binding</keyword>
<dbReference type="GO" id="GO:0005634">
    <property type="term" value="C:nucleus"/>
    <property type="evidence" value="ECO:0007669"/>
    <property type="project" value="UniProtKB-UniRule"/>
</dbReference>
<organism evidence="3 4">
    <name type="scientific">Paraglomus occultum</name>
    <dbReference type="NCBI Taxonomy" id="144539"/>
    <lineage>
        <taxon>Eukaryota</taxon>
        <taxon>Fungi</taxon>
        <taxon>Fungi incertae sedis</taxon>
        <taxon>Mucoromycota</taxon>
        <taxon>Glomeromycotina</taxon>
        <taxon>Glomeromycetes</taxon>
        <taxon>Paraglomerales</taxon>
        <taxon>Paraglomeraceae</taxon>
        <taxon>Paraglomus</taxon>
    </lineage>
</organism>
<protein>
    <submittedName>
        <fullName evidence="3">8157_t:CDS:1</fullName>
    </submittedName>
</protein>
<name>A0A9N9BB26_9GLOM</name>
<evidence type="ECO:0000256" key="1">
    <source>
        <dbReference type="PROSITE-ProRule" id="PRU00267"/>
    </source>
</evidence>
<evidence type="ECO:0000313" key="3">
    <source>
        <dbReference type="EMBL" id="CAG8558615.1"/>
    </source>
</evidence>
<feature type="non-terminal residue" evidence="3">
    <location>
        <position position="136"/>
    </location>
</feature>